<dbReference type="Pfam" id="PF00528">
    <property type="entry name" value="BPD_transp_1"/>
    <property type="match status" value="1"/>
</dbReference>
<name>A0A075TZW7_9LACO</name>
<evidence type="ECO:0000313" key="9">
    <source>
        <dbReference type="EMBL" id="AIM63200.1"/>
    </source>
</evidence>
<keyword evidence="3" id="KW-1003">Cell membrane</keyword>
<evidence type="ECO:0000259" key="8">
    <source>
        <dbReference type="PROSITE" id="PS50928"/>
    </source>
</evidence>
<evidence type="ECO:0000256" key="4">
    <source>
        <dbReference type="ARBA" id="ARBA00022692"/>
    </source>
</evidence>
<dbReference type="InterPro" id="IPR005769">
    <property type="entry name" value="PhnE/PtxC"/>
</dbReference>
<comment type="similarity">
    <text evidence="7">Belongs to the binding-protein-dependent transport system permease family.</text>
</comment>
<evidence type="ECO:0000313" key="10">
    <source>
        <dbReference type="Proteomes" id="UP000029079"/>
    </source>
</evidence>
<dbReference type="EMBL" id="CP009223">
    <property type="protein sequence ID" value="AIM63200.1"/>
    <property type="molecule type" value="Genomic_DNA"/>
</dbReference>
<evidence type="ECO:0000256" key="2">
    <source>
        <dbReference type="ARBA" id="ARBA00022448"/>
    </source>
</evidence>
<dbReference type="KEGG" id="wct:WS74_0948"/>
<dbReference type="KEGG" id="wci:WS105_0945"/>
<gene>
    <name evidence="9" type="ORF">WS74_0948</name>
</gene>
<accession>A0A075TZW7</accession>
<dbReference type="STRING" id="759620.WS105_0945"/>
<dbReference type="RefSeq" id="WP_009496255.1">
    <property type="nucleotide sequence ID" value="NZ_CP009223.1"/>
</dbReference>
<feature type="transmembrane region" description="Helical" evidence="7">
    <location>
        <begin position="17"/>
        <end position="38"/>
    </location>
</feature>
<keyword evidence="5 7" id="KW-1133">Transmembrane helix</keyword>
<dbReference type="GO" id="GO:0005886">
    <property type="term" value="C:plasma membrane"/>
    <property type="evidence" value="ECO:0007669"/>
    <property type="project" value="UniProtKB-SubCell"/>
</dbReference>
<dbReference type="GO" id="GO:0015416">
    <property type="term" value="F:ABC-type phosphonate transporter activity"/>
    <property type="evidence" value="ECO:0007669"/>
    <property type="project" value="InterPro"/>
</dbReference>
<dbReference type="PROSITE" id="PS50928">
    <property type="entry name" value="ABC_TM1"/>
    <property type="match status" value="1"/>
</dbReference>
<dbReference type="NCBIfam" id="TIGR01097">
    <property type="entry name" value="PhnE"/>
    <property type="match status" value="1"/>
</dbReference>
<dbReference type="PANTHER" id="PTHR30043:SF1">
    <property type="entry name" value="ABC TRANSPORT SYSTEM PERMEASE PROTEIN P69"/>
    <property type="match status" value="1"/>
</dbReference>
<dbReference type="Proteomes" id="UP000029079">
    <property type="component" value="Chromosome"/>
</dbReference>
<keyword evidence="2 7" id="KW-0813">Transport</keyword>
<dbReference type="AlphaFoldDB" id="A0A075TZW7"/>
<dbReference type="OrthoDB" id="9808005at2"/>
<comment type="subcellular location">
    <subcellularLocation>
        <location evidence="1 7">Cell membrane</location>
        <topology evidence="1 7">Multi-pass membrane protein</topology>
    </subcellularLocation>
</comment>
<keyword evidence="4 7" id="KW-0812">Transmembrane</keyword>
<feature type="transmembrane region" description="Helical" evidence="7">
    <location>
        <begin position="203"/>
        <end position="221"/>
    </location>
</feature>
<evidence type="ECO:0000256" key="5">
    <source>
        <dbReference type="ARBA" id="ARBA00022989"/>
    </source>
</evidence>
<dbReference type="InterPro" id="IPR035906">
    <property type="entry name" value="MetI-like_sf"/>
</dbReference>
<evidence type="ECO:0000256" key="3">
    <source>
        <dbReference type="ARBA" id="ARBA00022475"/>
    </source>
</evidence>
<evidence type="ECO:0000256" key="1">
    <source>
        <dbReference type="ARBA" id="ARBA00004651"/>
    </source>
</evidence>
<dbReference type="Gene3D" id="1.10.3720.10">
    <property type="entry name" value="MetI-like"/>
    <property type="match status" value="1"/>
</dbReference>
<dbReference type="InterPro" id="IPR000515">
    <property type="entry name" value="MetI-like"/>
</dbReference>
<dbReference type="PATRIC" id="fig|759620.7.peg.909"/>
<protein>
    <submittedName>
        <fullName evidence="9">PhnE_1 protein</fullName>
    </submittedName>
</protein>
<feature type="transmembrane region" description="Helical" evidence="7">
    <location>
        <begin position="233"/>
        <end position="251"/>
    </location>
</feature>
<evidence type="ECO:0000256" key="6">
    <source>
        <dbReference type="ARBA" id="ARBA00023136"/>
    </source>
</evidence>
<feature type="transmembrane region" description="Helical" evidence="7">
    <location>
        <begin position="58"/>
        <end position="85"/>
    </location>
</feature>
<feature type="domain" description="ABC transmembrane type-1" evidence="8">
    <location>
        <begin position="68"/>
        <end position="251"/>
    </location>
</feature>
<dbReference type="SUPFAM" id="SSF161098">
    <property type="entry name" value="MetI-like"/>
    <property type="match status" value="1"/>
</dbReference>
<proteinExistence type="inferred from homology"/>
<dbReference type="CDD" id="cd06261">
    <property type="entry name" value="TM_PBP2"/>
    <property type="match status" value="1"/>
</dbReference>
<sequence length="259" mass="28111">MNQLPTRTVAEQWHLKTVLLLVLFVLMILQTASIVGVTGDFNWVEFGVIWKQMLHPDWAYMMVIIPAIMQTIQMALVGTLLGAAAALPISLLASNNIVTNSVVRGAVRFILNIIRAVPEMLLAAVFVAIVGIGPMAGVLAIAIFSFGMISKLFYEAIETIDAGPVEALTASGANMPQRITFAIIPQVLNQFASYFLYALEINIRSSTVLGYVGAGGVGLYLEQTMSMFRYDRTIIVVLGILVVVVLVDALSNHLREALS</sequence>
<evidence type="ECO:0000256" key="7">
    <source>
        <dbReference type="RuleBase" id="RU363032"/>
    </source>
</evidence>
<dbReference type="KEGG" id="wce:WS08_0882"/>
<feature type="transmembrane region" description="Helical" evidence="7">
    <location>
        <begin position="120"/>
        <end position="144"/>
    </location>
</feature>
<keyword evidence="10" id="KW-1185">Reference proteome</keyword>
<keyword evidence="6 7" id="KW-0472">Membrane</keyword>
<organism evidence="9 10">
    <name type="scientific">Weissella ceti</name>
    <dbReference type="NCBI Taxonomy" id="759620"/>
    <lineage>
        <taxon>Bacteria</taxon>
        <taxon>Bacillati</taxon>
        <taxon>Bacillota</taxon>
        <taxon>Bacilli</taxon>
        <taxon>Lactobacillales</taxon>
        <taxon>Lactobacillaceae</taxon>
        <taxon>Weissella</taxon>
    </lineage>
</organism>
<reference evidence="9 10" key="1">
    <citation type="journal article" date="2014" name="Genome Announc.">
        <title>Complete Genome Sequences of Fish Pathogenic Weissella ceti Strains WS74 and WS105.</title>
        <authorList>
            <person name="Figueiredo H.C."/>
            <person name="Leal C.A."/>
            <person name="Dorella F.A."/>
            <person name="Carvalho A.F."/>
            <person name="Soares S.C."/>
            <person name="Pereira F.L."/>
            <person name="Azevedo V.A."/>
        </authorList>
    </citation>
    <scope>NUCLEOTIDE SEQUENCE [LARGE SCALE GENOMIC DNA]</scope>
    <source>
        <strain evidence="9 10">WS74</strain>
    </source>
</reference>
<dbReference type="PANTHER" id="PTHR30043">
    <property type="entry name" value="PHOSPHONATES TRANSPORT SYSTEM PERMEASE PROTEIN"/>
    <property type="match status" value="1"/>
</dbReference>
<reference evidence="10" key="2">
    <citation type="submission" date="2014-08" db="EMBL/GenBank/DDBJ databases">
        <title>Complete genome of Weissella ceti strain WS74 isolated from diseased rainbow trout in Brazil.</title>
        <authorList>
            <person name="Figueiredo H.C.P."/>
            <person name="Leal C.A.G."/>
            <person name="Pereira F.L."/>
            <person name="Soares S.C."/>
            <person name="Dorella F.A."/>
            <person name="Carvalho A.F."/>
            <person name="Azevedo V.A.C."/>
        </authorList>
    </citation>
    <scope>NUCLEOTIDE SEQUENCE [LARGE SCALE GENOMIC DNA]</scope>
    <source>
        <strain evidence="10">WS74</strain>
    </source>
</reference>